<evidence type="ECO:0000256" key="1">
    <source>
        <dbReference type="ARBA" id="ARBA00004613"/>
    </source>
</evidence>
<dbReference type="InterPro" id="IPR015499">
    <property type="entry name" value="CCK-like"/>
</dbReference>
<dbReference type="GO" id="GO:0007586">
    <property type="term" value="P:digestion"/>
    <property type="evidence" value="ECO:0007669"/>
    <property type="project" value="InterPro"/>
</dbReference>
<feature type="domain" description="Gastrin/cholecystokinin peptide hormone" evidence="9">
    <location>
        <begin position="9"/>
        <end position="135"/>
    </location>
</feature>
<keyword evidence="11" id="KW-1185">Reference proteome</keyword>
<dbReference type="PANTHER" id="PTHR10786:SF0">
    <property type="entry name" value="CHOLECYSTOKININ"/>
    <property type="match status" value="1"/>
</dbReference>
<dbReference type="GO" id="GO:0005184">
    <property type="term" value="F:neuropeptide hormone activity"/>
    <property type="evidence" value="ECO:0007669"/>
    <property type="project" value="InterPro"/>
</dbReference>
<evidence type="ECO:0000256" key="7">
    <source>
        <dbReference type="RuleBase" id="RU004362"/>
    </source>
</evidence>
<dbReference type="PANTHER" id="PTHR10786">
    <property type="entry name" value="CHOLECYSTOKININ"/>
    <property type="match status" value="1"/>
</dbReference>
<dbReference type="InterPro" id="IPR013152">
    <property type="entry name" value="Gastrin/cholecystokinin_CS"/>
</dbReference>
<dbReference type="InParanoid" id="A0A3B1KCK4"/>
<keyword evidence="3" id="KW-0964">Secreted</keyword>
<dbReference type="GO" id="GO:0005615">
    <property type="term" value="C:extracellular space"/>
    <property type="evidence" value="ECO:0007669"/>
    <property type="project" value="TreeGrafter"/>
</dbReference>
<evidence type="ECO:0000313" key="10">
    <source>
        <dbReference type="Ensembl" id="ENSAMXP00000052447.1"/>
    </source>
</evidence>
<reference evidence="10" key="4">
    <citation type="submission" date="2025-09" db="UniProtKB">
        <authorList>
            <consortium name="Ensembl"/>
        </authorList>
    </citation>
    <scope>IDENTIFICATION</scope>
</reference>
<comment type="subcellular location">
    <subcellularLocation>
        <location evidence="1 7">Secreted</location>
    </subcellularLocation>
</comment>
<dbReference type="FunCoup" id="A0A3B1KCK4">
    <property type="interactions" value="1006"/>
</dbReference>
<comment type="similarity">
    <text evidence="2 7">Belongs to the gastrin/cholecystokinin family.</text>
</comment>
<proteinExistence type="inferred from homology"/>
<dbReference type="SMART" id="SM00029">
    <property type="entry name" value="GASTRIN"/>
    <property type="match status" value="1"/>
</dbReference>
<dbReference type="InterPro" id="IPR001651">
    <property type="entry name" value="Gastrin/CCK"/>
</dbReference>
<accession>A0A3B1KCK4</accession>
<evidence type="ECO:0000256" key="2">
    <source>
        <dbReference type="ARBA" id="ARBA00006273"/>
    </source>
</evidence>
<dbReference type="GO" id="GO:0030424">
    <property type="term" value="C:axon"/>
    <property type="evidence" value="ECO:0007669"/>
    <property type="project" value="TreeGrafter"/>
</dbReference>
<dbReference type="STRING" id="7994.ENSAMXP00000052447"/>
<dbReference type="AlphaFoldDB" id="A0A3B1KCK4"/>
<keyword evidence="4" id="KW-0765">Sulfation</keyword>
<dbReference type="PROSITE" id="PS00259">
    <property type="entry name" value="GASTRIN"/>
    <property type="match status" value="1"/>
</dbReference>
<dbReference type="Bgee" id="ENSAMXG00000031205">
    <property type="expression patterns" value="Expressed in bone element and 7 other cell types or tissues"/>
</dbReference>
<evidence type="ECO:0000256" key="4">
    <source>
        <dbReference type="ARBA" id="ARBA00022641"/>
    </source>
</evidence>
<dbReference type="Pfam" id="PF00918">
    <property type="entry name" value="Gastrin"/>
    <property type="match status" value="1"/>
</dbReference>
<dbReference type="GeneTree" id="ENSGT00390000003571"/>
<evidence type="ECO:0000259" key="9">
    <source>
        <dbReference type="Pfam" id="PF00918"/>
    </source>
</evidence>
<keyword evidence="6" id="KW-0027">Amidation</keyword>
<sequence length="135" mass="15019">MRSSDMNAGICACVLLAALYSSGCLALPTHSLDEGQLEGAVAEHTRHTRAVPLSGQITLLSKAQEEEVEGDPARKLNELLARLISRKEDFPYLSGSYRRSPASRSANVNHRIKDRDYLGWMDFGRRSAEEYEYSS</sequence>
<evidence type="ECO:0000313" key="11">
    <source>
        <dbReference type="Proteomes" id="UP000018467"/>
    </source>
</evidence>
<reference evidence="11" key="1">
    <citation type="submission" date="2013-03" db="EMBL/GenBank/DDBJ databases">
        <authorList>
            <person name="Jeffery W."/>
            <person name="Warren W."/>
            <person name="Wilson R.K."/>
        </authorList>
    </citation>
    <scope>NUCLEOTIDE SEQUENCE</scope>
    <source>
        <strain evidence="11">female</strain>
    </source>
</reference>
<feature type="chain" id="PRO_5017266739" evidence="8">
    <location>
        <begin position="27"/>
        <end position="135"/>
    </location>
</feature>
<evidence type="ECO:0000256" key="5">
    <source>
        <dbReference type="ARBA" id="ARBA00022685"/>
    </source>
</evidence>
<organism evidence="10 11">
    <name type="scientific">Astyanax mexicanus</name>
    <name type="common">Blind cave fish</name>
    <name type="synonym">Astyanax fasciatus mexicanus</name>
    <dbReference type="NCBI Taxonomy" id="7994"/>
    <lineage>
        <taxon>Eukaryota</taxon>
        <taxon>Metazoa</taxon>
        <taxon>Chordata</taxon>
        <taxon>Craniata</taxon>
        <taxon>Vertebrata</taxon>
        <taxon>Euteleostomi</taxon>
        <taxon>Actinopterygii</taxon>
        <taxon>Neopterygii</taxon>
        <taxon>Teleostei</taxon>
        <taxon>Ostariophysi</taxon>
        <taxon>Characiformes</taxon>
        <taxon>Characoidei</taxon>
        <taxon>Acestrorhamphidae</taxon>
        <taxon>Acestrorhamphinae</taxon>
        <taxon>Astyanax</taxon>
    </lineage>
</organism>
<reference evidence="10" key="3">
    <citation type="submission" date="2025-08" db="UniProtKB">
        <authorList>
            <consortium name="Ensembl"/>
        </authorList>
    </citation>
    <scope>IDENTIFICATION</scope>
</reference>
<protein>
    <submittedName>
        <fullName evidence="10">Cholecystokinin a</fullName>
    </submittedName>
</protein>
<feature type="signal peptide" evidence="8">
    <location>
        <begin position="1"/>
        <end position="26"/>
    </location>
</feature>
<keyword evidence="5" id="KW-0165">Cleavage on pair of basic residues</keyword>
<evidence type="ECO:0000256" key="6">
    <source>
        <dbReference type="ARBA" id="ARBA00022815"/>
    </source>
</evidence>
<keyword evidence="8" id="KW-0732">Signal</keyword>
<dbReference type="Ensembl" id="ENSAMXT00000045871.1">
    <property type="protein sequence ID" value="ENSAMXP00000052447.1"/>
    <property type="gene ID" value="ENSAMXG00000031205.1"/>
</dbReference>
<reference evidence="11" key="2">
    <citation type="journal article" date="2014" name="Nat. Commun.">
        <title>The cavefish genome reveals candidate genes for eye loss.</title>
        <authorList>
            <person name="McGaugh S.E."/>
            <person name="Gross J.B."/>
            <person name="Aken B."/>
            <person name="Blin M."/>
            <person name="Borowsky R."/>
            <person name="Chalopin D."/>
            <person name="Hinaux H."/>
            <person name="Jeffery W.R."/>
            <person name="Keene A."/>
            <person name="Ma L."/>
            <person name="Minx P."/>
            <person name="Murphy D."/>
            <person name="O'Quin K.E."/>
            <person name="Retaux S."/>
            <person name="Rohner N."/>
            <person name="Searle S.M."/>
            <person name="Stahl B.A."/>
            <person name="Tabin C."/>
            <person name="Volff J.N."/>
            <person name="Yoshizawa M."/>
            <person name="Warren W.C."/>
        </authorList>
    </citation>
    <scope>NUCLEOTIDE SEQUENCE [LARGE SCALE GENOMIC DNA]</scope>
    <source>
        <strain evidence="11">female</strain>
    </source>
</reference>
<evidence type="ECO:0000256" key="8">
    <source>
        <dbReference type="SAM" id="SignalP"/>
    </source>
</evidence>
<dbReference type="Proteomes" id="UP000018467">
    <property type="component" value="Unassembled WGS sequence"/>
</dbReference>
<evidence type="ECO:0000256" key="3">
    <source>
        <dbReference type="ARBA" id="ARBA00022525"/>
    </source>
</evidence>
<name>A0A3B1KCK4_ASTMX</name>